<sequence length="146" mass="16738">MLKVKVIAAIALSSLFFNYDPQIKANDKWVDCKSDGQVLYQSTNRTICRNIYPVWNQGEGGVKALDELILYNRSGKSLIIIFLIILPYREKVVFIGDGKHECAFSLRGREFSEWLFSPSPQLLADNSKDVRFLLDTWEGNSKNQIF</sequence>
<dbReference type="EMBL" id="RSCJ01000018">
    <property type="protein sequence ID" value="RUR77050.1"/>
    <property type="molecule type" value="Genomic_DNA"/>
</dbReference>
<dbReference type="STRING" id="211165.GCA_000317285_01729"/>
<evidence type="ECO:0000313" key="1">
    <source>
        <dbReference type="EMBL" id="RUR77050.1"/>
    </source>
</evidence>
<comment type="caution">
    <text evidence="1">The sequence shown here is derived from an EMBL/GenBank/DDBJ whole genome shotgun (WGS) entry which is preliminary data.</text>
</comment>
<dbReference type="AlphaFoldDB" id="A0A3S0ZJ09"/>
<evidence type="ECO:0000313" key="2">
    <source>
        <dbReference type="Proteomes" id="UP000268857"/>
    </source>
</evidence>
<keyword evidence="2" id="KW-1185">Reference proteome</keyword>
<name>A0A3S0ZJ09_CHLFR</name>
<dbReference type="RefSeq" id="WP_016879380.1">
    <property type="nucleotide sequence ID" value="NZ_AJLN01000058.1"/>
</dbReference>
<accession>A0A3S0ZJ09</accession>
<dbReference type="Proteomes" id="UP000268857">
    <property type="component" value="Unassembled WGS sequence"/>
</dbReference>
<proteinExistence type="predicted"/>
<reference evidence="1 2" key="1">
    <citation type="journal article" date="2019" name="Genome Biol. Evol.">
        <title>Day and night: Metabolic profiles and evolutionary relationships of six axenic non-marine cyanobacteria.</title>
        <authorList>
            <person name="Will S.E."/>
            <person name="Henke P."/>
            <person name="Boedeker C."/>
            <person name="Huang S."/>
            <person name="Brinkmann H."/>
            <person name="Rohde M."/>
            <person name="Jarek M."/>
            <person name="Friedl T."/>
            <person name="Seufert S."/>
            <person name="Schumacher M."/>
            <person name="Overmann J."/>
            <person name="Neumann-Schaal M."/>
            <person name="Petersen J."/>
        </authorList>
    </citation>
    <scope>NUCLEOTIDE SEQUENCE [LARGE SCALE GENOMIC DNA]</scope>
    <source>
        <strain evidence="1 2">PCC 6912</strain>
    </source>
</reference>
<organism evidence="1 2">
    <name type="scientific">Chlorogloeopsis fritschii PCC 6912</name>
    <dbReference type="NCBI Taxonomy" id="211165"/>
    <lineage>
        <taxon>Bacteria</taxon>
        <taxon>Bacillati</taxon>
        <taxon>Cyanobacteriota</taxon>
        <taxon>Cyanophyceae</taxon>
        <taxon>Nostocales</taxon>
        <taxon>Chlorogloeopsidaceae</taxon>
        <taxon>Chlorogloeopsis</taxon>
    </lineage>
</organism>
<protein>
    <submittedName>
        <fullName evidence="1">Uncharacterized protein</fullName>
    </submittedName>
</protein>
<gene>
    <name evidence="1" type="ORF">PCC6912_40090</name>
</gene>